<gene>
    <name evidence="1" type="ORF">QR695_03265</name>
</gene>
<dbReference type="Pfam" id="PF06133">
    <property type="entry name" value="Com_YlbF"/>
    <property type="match status" value="1"/>
</dbReference>
<organism evidence="1 2">
    <name type="scientific">Exiguobacterium mexicanum</name>
    <dbReference type="NCBI Taxonomy" id="340146"/>
    <lineage>
        <taxon>Bacteria</taxon>
        <taxon>Bacillati</taxon>
        <taxon>Bacillota</taxon>
        <taxon>Bacilli</taxon>
        <taxon>Bacillales</taxon>
        <taxon>Bacillales Family XII. Incertae Sedis</taxon>
        <taxon>Exiguobacterium</taxon>
    </lineage>
</organism>
<evidence type="ECO:0000313" key="2">
    <source>
        <dbReference type="Proteomes" id="UP001230807"/>
    </source>
</evidence>
<comment type="caution">
    <text evidence="1">The sequence shown here is derived from an EMBL/GenBank/DDBJ whole genome shotgun (WGS) entry which is preliminary data.</text>
</comment>
<dbReference type="InterPro" id="IPR010368">
    <property type="entry name" value="Com_YlbF"/>
</dbReference>
<dbReference type="PANTHER" id="PTHR38448:SF1">
    <property type="entry name" value="YLBF FAMILY REGULATOR"/>
    <property type="match status" value="1"/>
</dbReference>
<dbReference type="PANTHER" id="PTHR38448">
    <property type="entry name" value="REGULATORY PROTEIN YLBF-RELATED"/>
    <property type="match status" value="1"/>
</dbReference>
<dbReference type="EMBL" id="JASWER010000001">
    <property type="protein sequence ID" value="MDL5376025.1"/>
    <property type="molecule type" value="Genomic_DNA"/>
</dbReference>
<dbReference type="RefSeq" id="WP_021067281.1">
    <property type="nucleotide sequence ID" value="NZ_CP040676.1"/>
</dbReference>
<dbReference type="Gene3D" id="1.20.1500.10">
    <property type="entry name" value="YheA/YmcA-like"/>
    <property type="match status" value="1"/>
</dbReference>
<dbReference type="InterPro" id="IPR016783">
    <property type="entry name" value="Biofilm_formation_YmcA"/>
</dbReference>
<name>A0ABT7MKU0_9BACL</name>
<proteinExistence type="predicted"/>
<accession>A0ABT7MKU0</accession>
<dbReference type="PIRSF" id="PIRSF021287">
    <property type="entry name" value="Biofilm_formation_YmcA"/>
    <property type="match status" value="1"/>
</dbReference>
<keyword evidence="2" id="KW-1185">Reference proteome</keyword>
<protein>
    <submittedName>
        <fullName evidence="1">YlbF family regulator</fullName>
    </submittedName>
</protein>
<dbReference type="SUPFAM" id="SSF158622">
    <property type="entry name" value="YheA/YmcA-like"/>
    <property type="match status" value="1"/>
</dbReference>
<evidence type="ECO:0000313" key="1">
    <source>
        <dbReference type="EMBL" id="MDL5376025.1"/>
    </source>
</evidence>
<dbReference type="Proteomes" id="UP001230807">
    <property type="component" value="Unassembled WGS sequence"/>
</dbReference>
<sequence>MVTDQTVIQKARELADLLASTPEVARFKEAETKVNESERVQTLIKRIKYLQKEAVNCKHYGKTEALAKVELKIDKAMDELDSIPVVQAFQETQVEVNDLLQYVTVTLANSVTDRIIESTDGDVLAGKTGSGMAAEKSRGGCGY</sequence>
<reference evidence="1 2" key="1">
    <citation type="submission" date="2023-06" db="EMBL/GenBank/DDBJ databases">
        <title>Influencing factors and mechanism of Cr(VI) reduction by facultative anaerobic Exiguobacterium sp. PY14.</title>
        <authorList>
            <person name="Zou L."/>
        </authorList>
    </citation>
    <scope>NUCLEOTIDE SEQUENCE [LARGE SCALE GENOMIC DNA]</scope>
    <source>
        <strain evidence="1 2">PY14</strain>
    </source>
</reference>
<dbReference type="InterPro" id="IPR023378">
    <property type="entry name" value="YheA/YmcA-like_dom_sf"/>
</dbReference>
<dbReference type="InterPro" id="IPR052767">
    <property type="entry name" value="Bact_com_dev_regulator"/>
</dbReference>